<dbReference type="RefSeq" id="WP_082258994.1">
    <property type="nucleotide sequence ID" value="NZ_CP053844.1"/>
</dbReference>
<dbReference type="InterPro" id="IPR027469">
    <property type="entry name" value="Cation_efflux_TMD_sf"/>
</dbReference>
<evidence type="ECO:0000256" key="5">
    <source>
        <dbReference type="ARBA" id="ARBA00022989"/>
    </source>
</evidence>
<evidence type="ECO:0000256" key="3">
    <source>
        <dbReference type="ARBA" id="ARBA00022448"/>
    </source>
</evidence>
<dbReference type="NCBIfam" id="TIGR01297">
    <property type="entry name" value="CDF"/>
    <property type="match status" value="1"/>
</dbReference>
<evidence type="ECO:0000259" key="9">
    <source>
        <dbReference type="Pfam" id="PF16916"/>
    </source>
</evidence>
<keyword evidence="3" id="KW-0813">Transport</keyword>
<proteinExistence type="inferred from homology"/>
<feature type="transmembrane region" description="Helical" evidence="7">
    <location>
        <begin position="98"/>
        <end position="116"/>
    </location>
</feature>
<evidence type="ECO:0000256" key="7">
    <source>
        <dbReference type="SAM" id="Phobius"/>
    </source>
</evidence>
<keyword evidence="5 7" id="KW-1133">Transmembrane helix</keyword>
<evidence type="ECO:0000256" key="4">
    <source>
        <dbReference type="ARBA" id="ARBA00022692"/>
    </source>
</evidence>
<dbReference type="SUPFAM" id="SSF161111">
    <property type="entry name" value="Cation efflux protein transmembrane domain-like"/>
    <property type="match status" value="1"/>
</dbReference>
<dbReference type="EMBL" id="FIZP01000010">
    <property type="protein sequence ID" value="CZE48757.1"/>
    <property type="molecule type" value="Genomic_DNA"/>
</dbReference>
<feature type="transmembrane region" description="Helical" evidence="7">
    <location>
        <begin position="32"/>
        <end position="51"/>
    </location>
</feature>
<dbReference type="PANTHER" id="PTHR43840">
    <property type="entry name" value="MITOCHONDRIAL METAL TRANSPORTER 1-RELATED"/>
    <property type="match status" value="1"/>
</dbReference>
<dbReference type="OrthoDB" id="9806522at2"/>
<comment type="subcellular location">
    <subcellularLocation>
        <location evidence="1">Membrane</location>
        <topology evidence="1">Multi-pass membrane protein</topology>
    </subcellularLocation>
</comment>
<dbReference type="Pfam" id="PF16916">
    <property type="entry name" value="ZT_dimer"/>
    <property type="match status" value="1"/>
</dbReference>
<organism evidence="10 11">
    <name type="scientific">Campylobacter geochelonis</name>
    <dbReference type="NCBI Taxonomy" id="1780362"/>
    <lineage>
        <taxon>Bacteria</taxon>
        <taxon>Pseudomonadati</taxon>
        <taxon>Campylobacterota</taxon>
        <taxon>Epsilonproteobacteria</taxon>
        <taxon>Campylobacterales</taxon>
        <taxon>Campylobacteraceae</taxon>
        <taxon>Campylobacter</taxon>
    </lineage>
</organism>
<dbReference type="InterPro" id="IPR058533">
    <property type="entry name" value="Cation_efflux_TM"/>
</dbReference>
<evidence type="ECO:0000256" key="6">
    <source>
        <dbReference type="ARBA" id="ARBA00023136"/>
    </source>
</evidence>
<reference evidence="10 11" key="1">
    <citation type="submission" date="2016-02" db="EMBL/GenBank/DDBJ databases">
        <authorList>
            <consortium name="Pathogen Informatics"/>
        </authorList>
    </citation>
    <scope>NUCLEOTIDE SEQUENCE [LARGE SCALE GENOMIC DNA]</scope>
    <source>
        <strain evidence="10 11">RC20</strain>
    </source>
</reference>
<dbReference type="InterPro" id="IPR027470">
    <property type="entry name" value="Cation_efflux_CTD"/>
</dbReference>
<evidence type="ECO:0000256" key="1">
    <source>
        <dbReference type="ARBA" id="ARBA00004141"/>
    </source>
</evidence>
<gene>
    <name evidence="10" type="primary">dfp</name>
    <name evidence="10" type="ORF">ERS672216_01585</name>
</gene>
<evidence type="ECO:0000313" key="11">
    <source>
        <dbReference type="Proteomes" id="UP000069632"/>
    </source>
</evidence>
<dbReference type="PANTHER" id="PTHR43840:SF15">
    <property type="entry name" value="MITOCHONDRIAL METAL TRANSPORTER 1-RELATED"/>
    <property type="match status" value="1"/>
</dbReference>
<feature type="transmembrane region" description="Helical" evidence="7">
    <location>
        <begin position="199"/>
        <end position="217"/>
    </location>
</feature>
<keyword evidence="6 7" id="KW-0472">Membrane</keyword>
<dbReference type="Proteomes" id="UP000069632">
    <property type="component" value="Unassembled WGS sequence"/>
</dbReference>
<feature type="transmembrane region" description="Helical" evidence="7">
    <location>
        <begin position="174"/>
        <end position="193"/>
    </location>
</feature>
<keyword evidence="4 7" id="KW-0812">Transmembrane</keyword>
<dbReference type="InterPro" id="IPR036837">
    <property type="entry name" value="Cation_efflux_CTD_sf"/>
</dbReference>
<dbReference type="SUPFAM" id="SSF160240">
    <property type="entry name" value="Cation efflux protein cytoplasmic domain-like"/>
    <property type="match status" value="1"/>
</dbReference>
<dbReference type="InterPro" id="IPR050291">
    <property type="entry name" value="CDF_Transporter"/>
</dbReference>
<evidence type="ECO:0000259" key="8">
    <source>
        <dbReference type="Pfam" id="PF01545"/>
    </source>
</evidence>
<dbReference type="AlphaFoldDB" id="A0A128EJE0"/>
<name>A0A128EJE0_9BACT</name>
<feature type="transmembrane region" description="Helical" evidence="7">
    <location>
        <begin position="136"/>
        <end position="153"/>
    </location>
</feature>
<dbReference type="Gene3D" id="3.30.70.1350">
    <property type="entry name" value="Cation efflux protein, cytoplasmic domain"/>
    <property type="match status" value="1"/>
</dbReference>
<evidence type="ECO:0000256" key="2">
    <source>
        <dbReference type="ARBA" id="ARBA00008114"/>
    </source>
</evidence>
<feature type="transmembrane region" description="Helical" evidence="7">
    <location>
        <begin position="57"/>
        <end position="77"/>
    </location>
</feature>
<keyword evidence="11" id="KW-1185">Reference proteome</keyword>
<dbReference type="Gene3D" id="1.20.1510.10">
    <property type="entry name" value="Cation efflux protein transmembrane domain"/>
    <property type="match status" value="1"/>
</dbReference>
<dbReference type="Pfam" id="PF01545">
    <property type="entry name" value="Cation_efflux"/>
    <property type="match status" value="1"/>
</dbReference>
<comment type="similarity">
    <text evidence="2">Belongs to the cation diffusion facilitator (CDF) transporter (TC 2.A.4) family.</text>
</comment>
<sequence length="315" mass="34407">MSSEQTIQNTKEQNAYEKNAQTNNKLTSPAPIAAGLTAAGLAIFKFIVGIASGSISVLASAIDSMLDCLISALNYFALKKSTASSNSHFNYGYGKIEALMALFEGTFIVGIGAYIFYESIRKIMSGNHTPDLDSAIVVMSVSFVATGLLILYLKREAARTNSLIIKADALHYKTDFFTNLGIIVALVIIKFSGFYIVDAIFGIIISGYIAVSAIGLIKEGVYVLLDGAIDAKIVKQITDFISKDPHICGYHDLRTRESAKTYYLSAHIVFNPQITLLQAHNAGDEIEDFIRKTFNKNNWVIDLHFDPTDDSACKV</sequence>
<evidence type="ECO:0000313" key="10">
    <source>
        <dbReference type="EMBL" id="CZE48757.1"/>
    </source>
</evidence>
<dbReference type="GO" id="GO:0016020">
    <property type="term" value="C:membrane"/>
    <property type="evidence" value="ECO:0007669"/>
    <property type="project" value="UniProtKB-SubCell"/>
</dbReference>
<feature type="domain" description="Cation efflux protein cytoplasmic" evidence="9">
    <location>
        <begin position="231"/>
        <end position="301"/>
    </location>
</feature>
<dbReference type="GO" id="GO:0008324">
    <property type="term" value="F:monoatomic cation transmembrane transporter activity"/>
    <property type="evidence" value="ECO:0007669"/>
    <property type="project" value="InterPro"/>
</dbReference>
<protein>
    <submittedName>
        <fullName evidence="10">Pantothenate metabolism flavoprotein</fullName>
    </submittedName>
</protein>
<feature type="domain" description="Cation efflux protein transmembrane" evidence="8">
    <location>
        <begin position="33"/>
        <end position="225"/>
    </location>
</feature>
<accession>A0A128EJE0</accession>
<dbReference type="InterPro" id="IPR002524">
    <property type="entry name" value="Cation_efflux"/>
</dbReference>